<dbReference type="EMBL" id="LNCD01000052">
    <property type="protein sequence ID" value="KWV55298.1"/>
    <property type="molecule type" value="Genomic_DNA"/>
</dbReference>
<dbReference type="Proteomes" id="UP000068164">
    <property type="component" value="Unassembled WGS sequence"/>
</dbReference>
<feature type="region of interest" description="Disordered" evidence="1">
    <location>
        <begin position="32"/>
        <end position="85"/>
    </location>
</feature>
<name>A0A109JUE2_9HYPH</name>
<protein>
    <submittedName>
        <fullName evidence="2">Uncharacterized protein</fullName>
    </submittedName>
</protein>
<dbReference type="RefSeq" id="WP_028744426.1">
    <property type="nucleotide sequence ID" value="NZ_LNCD01000052.1"/>
</dbReference>
<evidence type="ECO:0000256" key="1">
    <source>
        <dbReference type="SAM" id="MobiDB-lite"/>
    </source>
</evidence>
<reference evidence="2 3" key="1">
    <citation type="submission" date="2015-11" db="EMBL/GenBank/DDBJ databases">
        <title>Draft Genome Sequence of the Strain BR 10423 (Rhizobium sp.) isolated from nodules of Mimosa pudica.</title>
        <authorList>
            <person name="Barauna A.C."/>
            <person name="Zilli J.E."/>
            <person name="Simoes-Araujo J.L."/>
            <person name="Reis V.M."/>
            <person name="James E.K."/>
            <person name="Reis F.B.Jr."/>
            <person name="Rouws L.F."/>
            <person name="Passos S.R."/>
            <person name="Gois S.R."/>
        </authorList>
    </citation>
    <scope>NUCLEOTIDE SEQUENCE [LARGE SCALE GENOMIC DNA]</scope>
    <source>
        <strain evidence="2 3">BR10423</strain>
    </source>
</reference>
<sequence>MGERRTITVAGGGDGCGVSASLRPILHLQHRSYSSSHADEQIERHQPNIMPKPGDFASPVMSARSRFKPDKTRWKLAQATPGSRL</sequence>
<dbReference type="OrthoDB" id="9861081at2"/>
<evidence type="ECO:0000313" key="3">
    <source>
        <dbReference type="Proteomes" id="UP000068164"/>
    </source>
</evidence>
<keyword evidence="3" id="KW-1185">Reference proteome</keyword>
<comment type="caution">
    <text evidence="2">The sequence shown here is derived from an EMBL/GenBank/DDBJ whole genome shotgun (WGS) entry which is preliminary data.</text>
</comment>
<proteinExistence type="predicted"/>
<accession>A0A109JUE2</accession>
<feature type="compositionally biased region" description="Basic and acidic residues" evidence="1">
    <location>
        <begin position="37"/>
        <end position="46"/>
    </location>
</feature>
<gene>
    <name evidence="2" type="ORF">AS026_37710</name>
</gene>
<organism evidence="2 3">
    <name type="scientific">Rhizobium altiplani</name>
    <dbReference type="NCBI Taxonomy" id="1864509"/>
    <lineage>
        <taxon>Bacteria</taxon>
        <taxon>Pseudomonadati</taxon>
        <taxon>Pseudomonadota</taxon>
        <taxon>Alphaproteobacteria</taxon>
        <taxon>Hyphomicrobiales</taxon>
        <taxon>Rhizobiaceae</taxon>
        <taxon>Rhizobium/Agrobacterium group</taxon>
        <taxon>Rhizobium</taxon>
    </lineage>
</organism>
<evidence type="ECO:0000313" key="2">
    <source>
        <dbReference type="EMBL" id="KWV55298.1"/>
    </source>
</evidence>
<dbReference type="AlphaFoldDB" id="A0A109JUE2"/>